<comment type="caution">
    <text evidence="1">The sequence shown here is derived from an EMBL/GenBank/DDBJ whole genome shotgun (WGS) entry which is preliminary data.</text>
</comment>
<keyword evidence="2" id="KW-1185">Reference proteome</keyword>
<dbReference type="Proteomes" id="UP000673691">
    <property type="component" value="Unassembled WGS sequence"/>
</dbReference>
<dbReference type="AlphaFoldDB" id="A0A8H8DJE0"/>
<proteinExistence type="predicted"/>
<accession>A0A8H8DJE0</accession>
<protein>
    <submittedName>
        <fullName evidence="1">Uncharacterized protein</fullName>
    </submittedName>
</protein>
<sequence length="65" mass="6811">MAAITLSARHGVMSARRFGVFDLVSAGAKVLVQESLNAIVTGADVFLGTDVLLPSVWCSLWGFAS</sequence>
<organism evidence="1 2">
    <name type="scientific">Olpidium bornovanus</name>
    <dbReference type="NCBI Taxonomy" id="278681"/>
    <lineage>
        <taxon>Eukaryota</taxon>
        <taxon>Fungi</taxon>
        <taxon>Fungi incertae sedis</taxon>
        <taxon>Olpidiomycota</taxon>
        <taxon>Olpidiomycotina</taxon>
        <taxon>Olpidiomycetes</taxon>
        <taxon>Olpidiales</taxon>
        <taxon>Olpidiaceae</taxon>
        <taxon>Olpidium</taxon>
    </lineage>
</organism>
<dbReference type="EMBL" id="JAEFCI010004772">
    <property type="protein sequence ID" value="KAG5460749.1"/>
    <property type="molecule type" value="Genomic_DNA"/>
</dbReference>
<reference evidence="1 2" key="1">
    <citation type="journal article" name="Sci. Rep.">
        <title>Genome-scale phylogenetic analyses confirm Olpidium as the closest living zoosporic fungus to the non-flagellated, terrestrial fungi.</title>
        <authorList>
            <person name="Chang Y."/>
            <person name="Rochon D."/>
            <person name="Sekimoto S."/>
            <person name="Wang Y."/>
            <person name="Chovatia M."/>
            <person name="Sandor L."/>
            <person name="Salamov A."/>
            <person name="Grigoriev I.V."/>
            <person name="Stajich J.E."/>
            <person name="Spatafora J.W."/>
        </authorList>
    </citation>
    <scope>NUCLEOTIDE SEQUENCE [LARGE SCALE GENOMIC DNA]</scope>
    <source>
        <strain evidence="1">S191</strain>
    </source>
</reference>
<gene>
    <name evidence="1" type="ORF">BJ554DRAFT_7160</name>
</gene>
<evidence type="ECO:0000313" key="1">
    <source>
        <dbReference type="EMBL" id="KAG5460749.1"/>
    </source>
</evidence>
<name>A0A8H8DJE0_9FUNG</name>
<evidence type="ECO:0000313" key="2">
    <source>
        <dbReference type="Proteomes" id="UP000673691"/>
    </source>
</evidence>